<reference evidence="1" key="1">
    <citation type="journal article" date="2015" name="Nature">
        <title>Complex archaea that bridge the gap between prokaryotes and eukaryotes.</title>
        <authorList>
            <person name="Spang A."/>
            <person name="Saw J.H."/>
            <person name="Jorgensen S.L."/>
            <person name="Zaremba-Niedzwiedzka K."/>
            <person name="Martijn J."/>
            <person name="Lind A.E."/>
            <person name="van Eijk R."/>
            <person name="Schleper C."/>
            <person name="Guy L."/>
            <person name="Ettema T.J."/>
        </authorList>
    </citation>
    <scope>NUCLEOTIDE SEQUENCE</scope>
</reference>
<accession>A0A0F9IZE9</accession>
<dbReference type="AlphaFoldDB" id="A0A0F9IZE9"/>
<name>A0A0F9IZE9_9ZZZZ</name>
<evidence type="ECO:0000313" key="1">
    <source>
        <dbReference type="EMBL" id="KKL92392.1"/>
    </source>
</evidence>
<protein>
    <submittedName>
        <fullName evidence="1">Uncharacterized protein</fullName>
    </submittedName>
</protein>
<sequence length="198" mass="20522">MPNYPGSLDDDVSLFLAVNNARTRLTSGINISDLTIPVVTTSGFPNQGFVTILTNPDDITEAEAIAYTGVTETSFSGTARGSGGTPVFAHAAGNNVDLTVMAEHHNEIKNAVIALEQIVGISGSHNFVPKDAQGNVLISGTLTVQNLAEFGWTTTSGSQVVTGPGFFETDLDVAQNMVVSGTSSLAGDVDMKSTLTVS</sequence>
<feature type="non-terminal residue" evidence="1">
    <location>
        <position position="198"/>
    </location>
</feature>
<dbReference type="EMBL" id="LAZR01019478">
    <property type="protein sequence ID" value="KKL92392.1"/>
    <property type="molecule type" value="Genomic_DNA"/>
</dbReference>
<organism evidence="1">
    <name type="scientific">marine sediment metagenome</name>
    <dbReference type="NCBI Taxonomy" id="412755"/>
    <lineage>
        <taxon>unclassified sequences</taxon>
        <taxon>metagenomes</taxon>
        <taxon>ecological metagenomes</taxon>
    </lineage>
</organism>
<gene>
    <name evidence="1" type="ORF">LCGC14_1885120</name>
</gene>
<proteinExistence type="predicted"/>
<comment type="caution">
    <text evidence="1">The sequence shown here is derived from an EMBL/GenBank/DDBJ whole genome shotgun (WGS) entry which is preliminary data.</text>
</comment>